<dbReference type="InterPro" id="IPR000673">
    <property type="entry name" value="Sig_transdc_resp-reg_Me-estase"/>
</dbReference>
<keyword evidence="1 4" id="KW-0378">Hydrolase</keyword>
<feature type="active site" evidence="4">
    <location>
        <position position="144"/>
    </location>
</feature>
<evidence type="ECO:0000256" key="3">
    <source>
        <dbReference type="ARBA" id="ARBA00048267"/>
    </source>
</evidence>
<dbReference type="RefSeq" id="WP_226538320.1">
    <property type="nucleotide sequence ID" value="NZ_CP129013.1"/>
</dbReference>
<dbReference type="Pfam" id="PF01339">
    <property type="entry name" value="CheB_methylest"/>
    <property type="match status" value="1"/>
</dbReference>
<dbReference type="Proteomes" id="UP001197974">
    <property type="component" value="Chromosome"/>
</dbReference>
<dbReference type="SUPFAM" id="SSF52738">
    <property type="entry name" value="Methylesterase CheB, C-terminal domain"/>
    <property type="match status" value="1"/>
</dbReference>
<feature type="domain" description="CheB-type methylesterase" evidence="5">
    <location>
        <begin position="9"/>
        <end position="199"/>
    </location>
</feature>
<dbReference type="Gene3D" id="3.40.50.180">
    <property type="entry name" value="Methylesterase CheB, C-terminal domain"/>
    <property type="match status" value="1"/>
</dbReference>
<reference evidence="6 7" key="1">
    <citation type="submission" date="2023-06" db="EMBL/GenBank/DDBJ databases">
        <title>Five Gram-positive bacteria isolated from mangrove sediments in Shenzhen, Guangdong, China.</title>
        <authorList>
            <person name="Yu S."/>
            <person name="Zheng W."/>
            <person name="Huang Y."/>
        </authorList>
    </citation>
    <scope>NUCLEOTIDE SEQUENCE [LARGE SCALE GENOMIC DNA]</scope>
    <source>
        <strain evidence="6 7">SaN35-3</strain>
    </source>
</reference>
<keyword evidence="7" id="KW-1185">Reference proteome</keyword>
<evidence type="ECO:0000256" key="4">
    <source>
        <dbReference type="PROSITE-ProRule" id="PRU00050"/>
    </source>
</evidence>
<dbReference type="PANTHER" id="PTHR42872:SF3">
    <property type="entry name" value="PROTEIN-GLUTAMATE METHYLESTERASE_PROTEIN-GLUTAMINE GLUTAMINASE 1"/>
    <property type="match status" value="1"/>
</dbReference>
<protein>
    <recommendedName>
        <fullName evidence="2">protein-glutamate methylesterase</fullName>
        <ecNumber evidence="2">3.1.1.61</ecNumber>
    </recommendedName>
</protein>
<organism evidence="6 7">
    <name type="scientific">Bacillus carboniphilus</name>
    <dbReference type="NCBI Taxonomy" id="86663"/>
    <lineage>
        <taxon>Bacteria</taxon>
        <taxon>Bacillati</taxon>
        <taxon>Bacillota</taxon>
        <taxon>Bacilli</taxon>
        <taxon>Bacillales</taxon>
        <taxon>Bacillaceae</taxon>
        <taxon>Bacillus</taxon>
    </lineage>
</organism>
<feature type="active site" evidence="4">
    <location>
        <position position="48"/>
    </location>
</feature>
<gene>
    <name evidence="6" type="ORF">LC087_04995</name>
</gene>
<dbReference type="InterPro" id="IPR035909">
    <property type="entry name" value="CheB_C"/>
</dbReference>
<dbReference type="EC" id="3.1.1.61" evidence="2"/>
<evidence type="ECO:0000259" key="5">
    <source>
        <dbReference type="PROSITE" id="PS50122"/>
    </source>
</evidence>
<dbReference type="PANTHER" id="PTHR42872">
    <property type="entry name" value="PROTEIN-GLUTAMATE METHYLESTERASE/PROTEIN-GLUTAMINE GLUTAMINASE"/>
    <property type="match status" value="1"/>
</dbReference>
<evidence type="ECO:0000256" key="1">
    <source>
        <dbReference type="ARBA" id="ARBA00022801"/>
    </source>
</evidence>
<evidence type="ECO:0000313" key="6">
    <source>
        <dbReference type="EMBL" id="WLR43523.1"/>
    </source>
</evidence>
<dbReference type="CDD" id="cd16432">
    <property type="entry name" value="CheB_Rec"/>
    <property type="match status" value="1"/>
</dbReference>
<dbReference type="EMBL" id="CP129013">
    <property type="protein sequence ID" value="WLR43523.1"/>
    <property type="molecule type" value="Genomic_DNA"/>
</dbReference>
<evidence type="ECO:0000256" key="2">
    <source>
        <dbReference type="ARBA" id="ARBA00039140"/>
    </source>
</evidence>
<feature type="active site" evidence="4">
    <location>
        <position position="21"/>
    </location>
</feature>
<comment type="catalytic activity">
    <reaction evidence="3">
        <text>[protein]-L-glutamate 5-O-methyl ester + H2O = L-glutamyl-[protein] + methanol + H(+)</text>
        <dbReference type="Rhea" id="RHEA:23236"/>
        <dbReference type="Rhea" id="RHEA-COMP:10208"/>
        <dbReference type="Rhea" id="RHEA-COMP:10311"/>
        <dbReference type="ChEBI" id="CHEBI:15377"/>
        <dbReference type="ChEBI" id="CHEBI:15378"/>
        <dbReference type="ChEBI" id="CHEBI:17790"/>
        <dbReference type="ChEBI" id="CHEBI:29973"/>
        <dbReference type="ChEBI" id="CHEBI:82795"/>
        <dbReference type="EC" id="3.1.1.61"/>
    </reaction>
</comment>
<keyword evidence="4" id="KW-0145">Chemotaxis</keyword>
<evidence type="ECO:0000313" key="7">
    <source>
        <dbReference type="Proteomes" id="UP001197974"/>
    </source>
</evidence>
<sequence>MTFNSIGRRFQLEKIICIGASTGGPKALQKLIPQFSLAFKVPILIAQHMPPSFTHSLAERLNKQASLSVKEARDGEVVKSGYVYIAPGGFQLEVKKSAKNIILNVSPNSSKYVHSPSVDVLFRSVSELNDYYKVAILLTGMGKDGTKGMRDLKAKENVTTIAESQESAIVYGMPKSAIEANLIDEIIHLDDIARRVVNI</sequence>
<dbReference type="PROSITE" id="PS50122">
    <property type="entry name" value="CHEB"/>
    <property type="match status" value="1"/>
</dbReference>
<accession>A0ABY9JXL0</accession>
<name>A0ABY9JXL0_9BACI</name>
<proteinExistence type="predicted"/>